<keyword evidence="15" id="KW-1185">Reference proteome</keyword>
<dbReference type="SMART" id="SM01381">
    <property type="entry name" value="7TM_GPCR_Srsx"/>
    <property type="match status" value="1"/>
</dbReference>
<comment type="similarity">
    <text evidence="11">Belongs to the G-protein coupled receptor 1 family.</text>
</comment>
<evidence type="ECO:0000256" key="4">
    <source>
        <dbReference type="ARBA" id="ARBA00022692"/>
    </source>
</evidence>
<feature type="transmembrane region" description="Helical" evidence="12">
    <location>
        <begin position="241"/>
        <end position="260"/>
    </location>
</feature>
<comment type="subcellular location">
    <subcellularLocation>
        <location evidence="1 12">Cell membrane</location>
        <topology evidence="1 12">Multi-pass membrane protein</topology>
    </subcellularLocation>
</comment>
<feature type="transmembrane region" description="Helical" evidence="12">
    <location>
        <begin position="272"/>
        <end position="291"/>
    </location>
</feature>
<dbReference type="CDD" id="cd13954">
    <property type="entry name" value="7tmA_OR"/>
    <property type="match status" value="1"/>
</dbReference>
<feature type="transmembrane region" description="Helical" evidence="12">
    <location>
        <begin position="140"/>
        <end position="161"/>
    </location>
</feature>
<keyword evidence="10 11" id="KW-0807">Transducer</keyword>
<evidence type="ECO:0000256" key="3">
    <source>
        <dbReference type="ARBA" id="ARBA00022606"/>
    </source>
</evidence>
<evidence type="ECO:0000256" key="2">
    <source>
        <dbReference type="ARBA" id="ARBA00022475"/>
    </source>
</evidence>
<dbReference type="Proteomes" id="UP000770717">
    <property type="component" value="Unassembled WGS sequence"/>
</dbReference>
<feature type="transmembrane region" description="Helical" evidence="12">
    <location>
        <begin position="60"/>
        <end position="78"/>
    </location>
</feature>
<keyword evidence="8 12" id="KW-0472">Membrane</keyword>
<dbReference type="PRINTS" id="PR00245">
    <property type="entry name" value="OLFACTORYR"/>
</dbReference>
<evidence type="ECO:0000256" key="7">
    <source>
        <dbReference type="ARBA" id="ARBA00023040"/>
    </source>
</evidence>
<dbReference type="InterPro" id="IPR000725">
    <property type="entry name" value="Olfact_rcpt"/>
</dbReference>
<dbReference type="InterPro" id="IPR000276">
    <property type="entry name" value="GPCR_Rhodpsn"/>
</dbReference>
<evidence type="ECO:0000256" key="9">
    <source>
        <dbReference type="ARBA" id="ARBA00023170"/>
    </source>
</evidence>
<evidence type="ECO:0000256" key="1">
    <source>
        <dbReference type="ARBA" id="ARBA00004651"/>
    </source>
</evidence>
<feature type="transmembrane region" description="Helical" evidence="12">
    <location>
        <begin position="196"/>
        <end position="220"/>
    </location>
</feature>
<dbReference type="Gene3D" id="1.20.1070.10">
    <property type="entry name" value="Rhodopsin 7-helix transmembrane proteins"/>
    <property type="match status" value="1"/>
</dbReference>
<dbReference type="PANTHER" id="PTHR26452">
    <property type="entry name" value="OLFACTORY RECEPTOR"/>
    <property type="match status" value="1"/>
</dbReference>
<accession>A0A8J6B6D9</accession>
<keyword evidence="6 12" id="KW-1133">Transmembrane helix</keyword>
<feature type="transmembrane region" description="Helical" evidence="12">
    <location>
        <begin position="98"/>
        <end position="119"/>
    </location>
</feature>
<dbReference type="SUPFAM" id="SSF81321">
    <property type="entry name" value="Family A G protein-coupled receptor-like"/>
    <property type="match status" value="1"/>
</dbReference>
<evidence type="ECO:0000256" key="6">
    <source>
        <dbReference type="ARBA" id="ARBA00022989"/>
    </source>
</evidence>
<dbReference type="PRINTS" id="PR00237">
    <property type="entry name" value="GPCRRHODOPSN"/>
</dbReference>
<keyword evidence="3 12" id="KW-0716">Sensory transduction</keyword>
<gene>
    <name evidence="14" type="ORF">GDO78_020681</name>
</gene>
<dbReference type="OrthoDB" id="5967130at2759"/>
<keyword evidence="5 12" id="KW-0552">Olfaction</keyword>
<name>A0A8J6B6D9_ELECQ</name>
<evidence type="ECO:0000256" key="5">
    <source>
        <dbReference type="ARBA" id="ARBA00022725"/>
    </source>
</evidence>
<evidence type="ECO:0000256" key="10">
    <source>
        <dbReference type="ARBA" id="ARBA00023224"/>
    </source>
</evidence>
<dbReference type="PROSITE" id="PS50262">
    <property type="entry name" value="G_PROTEIN_RECEP_F1_2"/>
    <property type="match status" value="1"/>
</dbReference>
<organism evidence="14 15">
    <name type="scientific">Eleutherodactylus coqui</name>
    <name type="common">Puerto Rican coqui</name>
    <dbReference type="NCBI Taxonomy" id="57060"/>
    <lineage>
        <taxon>Eukaryota</taxon>
        <taxon>Metazoa</taxon>
        <taxon>Chordata</taxon>
        <taxon>Craniata</taxon>
        <taxon>Vertebrata</taxon>
        <taxon>Euteleostomi</taxon>
        <taxon>Amphibia</taxon>
        <taxon>Batrachia</taxon>
        <taxon>Anura</taxon>
        <taxon>Neobatrachia</taxon>
        <taxon>Hyloidea</taxon>
        <taxon>Eleutherodactylidae</taxon>
        <taxon>Eleutherodactylinae</taxon>
        <taxon>Eleutherodactylus</taxon>
        <taxon>Eleutherodactylus</taxon>
    </lineage>
</organism>
<evidence type="ECO:0000313" key="15">
    <source>
        <dbReference type="Proteomes" id="UP000770717"/>
    </source>
</evidence>
<dbReference type="EMBL" id="WNTK01005344">
    <property type="protein sequence ID" value="KAG9463994.1"/>
    <property type="molecule type" value="Genomic_DNA"/>
</dbReference>
<keyword evidence="2 12" id="KW-1003">Cell membrane</keyword>
<evidence type="ECO:0000313" key="14">
    <source>
        <dbReference type="EMBL" id="KAG9463994.1"/>
    </source>
</evidence>
<feature type="transmembrane region" description="Helical" evidence="12">
    <location>
        <begin position="26"/>
        <end position="48"/>
    </location>
</feature>
<reference evidence="14" key="1">
    <citation type="thesis" date="2020" institute="ProQuest LLC" country="789 East Eisenhower Parkway, Ann Arbor, MI, USA">
        <title>Comparative Genomics and Chromosome Evolution.</title>
        <authorList>
            <person name="Mudd A.B."/>
        </authorList>
    </citation>
    <scope>NUCLEOTIDE SEQUENCE</scope>
    <source>
        <strain evidence="14">HN-11 Male</strain>
        <tissue evidence="14">Kidney and liver</tissue>
    </source>
</reference>
<keyword evidence="9 11" id="KW-0675">Receptor</keyword>
<dbReference type="Pfam" id="PF13853">
    <property type="entry name" value="7tm_4"/>
    <property type="match status" value="1"/>
</dbReference>
<keyword evidence="4 11" id="KW-0812">Transmembrane</keyword>
<evidence type="ECO:0000256" key="11">
    <source>
        <dbReference type="RuleBase" id="RU000688"/>
    </source>
</evidence>
<evidence type="ECO:0000259" key="13">
    <source>
        <dbReference type="PROSITE" id="PS50262"/>
    </source>
</evidence>
<dbReference type="GO" id="GO:0005886">
    <property type="term" value="C:plasma membrane"/>
    <property type="evidence" value="ECO:0007669"/>
    <property type="project" value="UniProtKB-SubCell"/>
</dbReference>
<comment type="caution">
    <text evidence="14">The sequence shown here is derived from an EMBL/GenBank/DDBJ whole genome shotgun (WGS) entry which is preliminary data.</text>
</comment>
<proteinExistence type="inferred from homology"/>
<sequence length="317" mass="35915">MERPNGTFPTFFILLPITNIAWLQKFLFVFVFFFYLLNIIGNLTILSLVIKDLNLHSPMYFLLASLSFVDMCISSSTVPKMMVGFWVQNYISLKGCFSQMFFFHVFGCTEGVIIAVMGFDRYIAICHALRYVNIMTKAACIQLVLGSWSVCLSITSMHVVMSSRLPFCNGYIVKHFFCDIKPVIKLACADTHVNEFIVAAVTGIFSTVAFVMLMLSYCFIMKHLVNIRSSEGRSKAFSTCSSHFIIVILYYGTAICIYLGPASENTIEKDRVAAMIFTVITPALNPLIYTLRNKDIRKSLRQLVSRSVAWSVRVRVQ</sequence>
<feature type="domain" description="G-protein coupled receptors family 1 profile" evidence="13">
    <location>
        <begin position="41"/>
        <end position="289"/>
    </location>
</feature>
<evidence type="ECO:0000256" key="8">
    <source>
        <dbReference type="ARBA" id="ARBA00023136"/>
    </source>
</evidence>
<evidence type="ECO:0000256" key="12">
    <source>
        <dbReference type="RuleBase" id="RU363047"/>
    </source>
</evidence>
<keyword evidence="7 11" id="KW-0297">G-protein coupled receptor</keyword>
<dbReference type="GO" id="GO:0004984">
    <property type="term" value="F:olfactory receptor activity"/>
    <property type="evidence" value="ECO:0007669"/>
    <property type="project" value="InterPro"/>
</dbReference>
<dbReference type="InterPro" id="IPR017452">
    <property type="entry name" value="GPCR_Rhodpsn_7TM"/>
</dbReference>
<protein>
    <recommendedName>
        <fullName evidence="12">Olfactory receptor</fullName>
    </recommendedName>
</protein>
<dbReference type="FunFam" id="1.20.1070.10:FF:000001">
    <property type="entry name" value="Olfactory receptor"/>
    <property type="match status" value="1"/>
</dbReference>
<dbReference type="InterPro" id="IPR050516">
    <property type="entry name" value="Olfactory_GPCR"/>
</dbReference>
<dbReference type="GO" id="GO:0004930">
    <property type="term" value="F:G protein-coupled receptor activity"/>
    <property type="evidence" value="ECO:0007669"/>
    <property type="project" value="UniProtKB-KW"/>
</dbReference>
<dbReference type="PROSITE" id="PS00237">
    <property type="entry name" value="G_PROTEIN_RECEP_F1_1"/>
    <property type="match status" value="1"/>
</dbReference>
<dbReference type="AlphaFoldDB" id="A0A8J6B6D9"/>